<sequence length="71" mass="8452">MKKTHYLTATVPEGNRLDRQAFLQLPIEERRRILAEQAEALQSCYREDPDWKDWVDFDNGENDLKSDLENE</sequence>
<dbReference type="EMBL" id="JBAFSM010000050">
    <property type="protein sequence ID" value="MEG3439500.1"/>
    <property type="molecule type" value="Genomic_DNA"/>
</dbReference>
<name>A0AAW9QNY5_9CHRO</name>
<proteinExistence type="predicted"/>
<evidence type="ECO:0000313" key="2">
    <source>
        <dbReference type="Proteomes" id="UP001328733"/>
    </source>
</evidence>
<keyword evidence="2" id="KW-1185">Reference proteome</keyword>
<reference evidence="1 2" key="1">
    <citation type="submission" date="2024-01" db="EMBL/GenBank/DDBJ databases">
        <title>Genomic insights into the taxonomy and metabolism of the cyanobacterium Pannus brasiliensis CCIBt3594.</title>
        <authorList>
            <person name="Machado M."/>
            <person name="Botero N.B."/>
            <person name="Andreote A.P.D."/>
            <person name="Feitosa A.M.T."/>
            <person name="Popin R."/>
            <person name="Sivonen K."/>
            <person name="Fiore M.F."/>
        </authorList>
    </citation>
    <scope>NUCLEOTIDE SEQUENCE [LARGE SCALE GENOMIC DNA]</scope>
    <source>
        <strain evidence="1 2">CCIBt3594</strain>
    </source>
</reference>
<gene>
    <name evidence="1" type="ORF">V0288_20400</name>
</gene>
<accession>A0AAW9QNY5</accession>
<comment type="caution">
    <text evidence="1">The sequence shown here is derived from an EMBL/GenBank/DDBJ whole genome shotgun (WGS) entry which is preliminary data.</text>
</comment>
<evidence type="ECO:0000313" key="1">
    <source>
        <dbReference type="EMBL" id="MEG3439500.1"/>
    </source>
</evidence>
<dbReference type="AlphaFoldDB" id="A0AAW9QNY5"/>
<organism evidence="1 2">
    <name type="scientific">Pannus brasiliensis CCIBt3594</name>
    <dbReference type="NCBI Taxonomy" id="1427578"/>
    <lineage>
        <taxon>Bacteria</taxon>
        <taxon>Bacillati</taxon>
        <taxon>Cyanobacteriota</taxon>
        <taxon>Cyanophyceae</taxon>
        <taxon>Oscillatoriophycideae</taxon>
        <taxon>Chroococcales</taxon>
        <taxon>Microcystaceae</taxon>
        <taxon>Pannus</taxon>
    </lineage>
</organism>
<protein>
    <submittedName>
        <fullName evidence="1">Uncharacterized protein</fullName>
    </submittedName>
</protein>
<dbReference type="RefSeq" id="WP_332866984.1">
    <property type="nucleotide sequence ID" value="NZ_JBAFSM010000050.1"/>
</dbReference>
<dbReference type="Proteomes" id="UP001328733">
    <property type="component" value="Unassembled WGS sequence"/>
</dbReference>